<dbReference type="Proteomes" id="UP000499080">
    <property type="component" value="Unassembled WGS sequence"/>
</dbReference>
<evidence type="ECO:0000313" key="3">
    <source>
        <dbReference type="Proteomes" id="UP000499080"/>
    </source>
</evidence>
<dbReference type="PANTHER" id="PTHR23324">
    <property type="entry name" value="SEC14 RELATED PROTEIN"/>
    <property type="match status" value="1"/>
</dbReference>
<evidence type="ECO:0000256" key="1">
    <source>
        <dbReference type="SAM" id="Phobius"/>
    </source>
</evidence>
<reference evidence="2 3" key="1">
    <citation type="journal article" date="2019" name="Sci. Rep.">
        <title>Orb-weaving spider Araneus ventricosus genome elucidates the spidroin gene catalogue.</title>
        <authorList>
            <person name="Kono N."/>
            <person name="Nakamura H."/>
            <person name="Ohtoshi R."/>
            <person name="Moran D.A.P."/>
            <person name="Shinohara A."/>
            <person name="Yoshida Y."/>
            <person name="Fujiwara M."/>
            <person name="Mori M."/>
            <person name="Tomita M."/>
            <person name="Arakawa K."/>
        </authorList>
    </citation>
    <scope>NUCLEOTIDE SEQUENCE [LARGE SCALE GENOMIC DNA]</scope>
</reference>
<feature type="transmembrane region" description="Helical" evidence="1">
    <location>
        <begin position="86"/>
        <end position="106"/>
    </location>
</feature>
<gene>
    <name evidence="2" type="ORF">AVEN_184922_1</name>
</gene>
<accession>A0A4Y2T7C6</accession>
<keyword evidence="1" id="KW-0812">Transmembrane</keyword>
<dbReference type="GO" id="GO:0005737">
    <property type="term" value="C:cytoplasm"/>
    <property type="evidence" value="ECO:0007669"/>
    <property type="project" value="TreeGrafter"/>
</dbReference>
<dbReference type="AlphaFoldDB" id="A0A4Y2T7C6"/>
<keyword evidence="1" id="KW-0472">Membrane</keyword>
<dbReference type="PANTHER" id="PTHR23324:SF83">
    <property type="entry name" value="SEC14-LIKE PROTEIN 2"/>
    <property type="match status" value="1"/>
</dbReference>
<sequence>HIEWRKEWKIDTILTDYKPLEVCKYTPTSFVGFDKEGSLVRYFDMGNPDNKGMFNSIKKTEFLKYCFYVGEQDAERSRQHSLKDRITVLILRALFFVFIILILMFIRKTALRCFLKKLWCFANAKYLTRSLSSPDHK</sequence>
<name>A0A4Y2T7C6_ARAVE</name>
<dbReference type="SUPFAM" id="SSF52087">
    <property type="entry name" value="CRAL/TRIO domain"/>
    <property type="match status" value="1"/>
</dbReference>
<dbReference type="OrthoDB" id="1434354at2759"/>
<feature type="non-terminal residue" evidence="2">
    <location>
        <position position="1"/>
    </location>
</feature>
<comment type="caution">
    <text evidence="2">The sequence shown here is derived from an EMBL/GenBank/DDBJ whole genome shotgun (WGS) entry which is preliminary data.</text>
</comment>
<keyword evidence="3" id="KW-1185">Reference proteome</keyword>
<dbReference type="Gene3D" id="3.40.525.10">
    <property type="entry name" value="CRAL-TRIO lipid binding domain"/>
    <property type="match status" value="1"/>
</dbReference>
<protein>
    <submittedName>
        <fullName evidence="2">Uncharacterized protein</fullName>
    </submittedName>
</protein>
<proteinExistence type="predicted"/>
<dbReference type="InterPro" id="IPR036865">
    <property type="entry name" value="CRAL-TRIO_dom_sf"/>
</dbReference>
<organism evidence="2 3">
    <name type="scientific">Araneus ventricosus</name>
    <name type="common">Orbweaver spider</name>
    <name type="synonym">Epeira ventricosa</name>
    <dbReference type="NCBI Taxonomy" id="182803"/>
    <lineage>
        <taxon>Eukaryota</taxon>
        <taxon>Metazoa</taxon>
        <taxon>Ecdysozoa</taxon>
        <taxon>Arthropoda</taxon>
        <taxon>Chelicerata</taxon>
        <taxon>Arachnida</taxon>
        <taxon>Araneae</taxon>
        <taxon>Araneomorphae</taxon>
        <taxon>Entelegynae</taxon>
        <taxon>Araneoidea</taxon>
        <taxon>Araneidae</taxon>
        <taxon>Araneus</taxon>
    </lineage>
</organism>
<dbReference type="InterPro" id="IPR051064">
    <property type="entry name" value="SEC14/CRAL-TRIO_domain"/>
</dbReference>
<evidence type="ECO:0000313" key="2">
    <source>
        <dbReference type="EMBL" id="GBN95309.1"/>
    </source>
</evidence>
<dbReference type="EMBL" id="BGPR01025973">
    <property type="protein sequence ID" value="GBN95309.1"/>
    <property type="molecule type" value="Genomic_DNA"/>
</dbReference>
<keyword evidence="1" id="KW-1133">Transmembrane helix</keyword>